<dbReference type="OrthoDB" id="9769912at2"/>
<evidence type="ECO:0000256" key="1">
    <source>
        <dbReference type="ARBA" id="ARBA00005015"/>
    </source>
</evidence>
<dbReference type="HAMAP" id="MF_00384">
    <property type="entry name" value="Homoser_kinase"/>
    <property type="match status" value="1"/>
</dbReference>
<evidence type="ECO:0000259" key="14">
    <source>
        <dbReference type="Pfam" id="PF00288"/>
    </source>
</evidence>
<keyword evidence="6 13" id="KW-0808">Transferase</keyword>
<sequence>MADLSLKIPASSANLGLGFDSIGVAINKFLYIEATLADSFKVSFKDFALYVLPSDETNLVFTTARSIAEKYNKELPALHIEMQSEIPLSHGLGSSSSAIVAGIELADYFLELNLTDYDKVLLGCEIEGHPDNVGPCITGGAFVGFYQQGELFYYHLNLDNIGLIVSVPEYEINTEEARDVLPNAYTRSEAVAQNALANVMILALHNKDYRLMGELMMKDSFHEPYRQPLIKEFNDIKTAALEAGALATVISGAGPTVLTLAEEDVLEAVLTKLQEVQDVHHEIVSVYTKAGV</sequence>
<feature type="binding site" evidence="13">
    <location>
        <begin position="87"/>
        <end position="97"/>
    </location>
    <ligand>
        <name>ATP</name>
        <dbReference type="ChEBI" id="CHEBI:30616"/>
    </ligand>
</feature>
<dbReference type="Gene3D" id="3.30.70.890">
    <property type="entry name" value="GHMP kinase, C-terminal domain"/>
    <property type="match status" value="1"/>
</dbReference>
<dbReference type="InterPro" id="IPR014721">
    <property type="entry name" value="Ribsml_uS5_D2-typ_fold_subgr"/>
</dbReference>
<evidence type="ECO:0000313" key="17">
    <source>
        <dbReference type="Proteomes" id="UP000257076"/>
    </source>
</evidence>
<dbReference type="GO" id="GO:0005737">
    <property type="term" value="C:cytoplasm"/>
    <property type="evidence" value="ECO:0007669"/>
    <property type="project" value="UniProtKB-SubCell"/>
</dbReference>
<keyword evidence="13" id="KW-0963">Cytoplasm</keyword>
<comment type="caution">
    <text evidence="16">The sequence shown here is derived from an EMBL/GenBank/DDBJ whole genome shotgun (WGS) entry which is preliminary data.</text>
</comment>
<dbReference type="GO" id="GO:0004413">
    <property type="term" value="F:homoserine kinase activity"/>
    <property type="evidence" value="ECO:0007669"/>
    <property type="project" value="UniProtKB-UniRule"/>
</dbReference>
<dbReference type="RefSeq" id="WP_115884446.1">
    <property type="nucleotide sequence ID" value="NZ_CBCSHX010000001.1"/>
</dbReference>
<dbReference type="Gene3D" id="3.30.230.10">
    <property type="match status" value="1"/>
</dbReference>
<evidence type="ECO:0000259" key="15">
    <source>
        <dbReference type="Pfam" id="PF08544"/>
    </source>
</evidence>
<feature type="domain" description="GHMP kinase N-terminal" evidence="14">
    <location>
        <begin position="58"/>
        <end position="140"/>
    </location>
</feature>
<comment type="similarity">
    <text evidence="2 13">Belongs to the GHMP kinase family. Homoserine kinase subfamily.</text>
</comment>
<dbReference type="InterPro" id="IPR006203">
    <property type="entry name" value="GHMP_knse_ATP-bd_CS"/>
</dbReference>
<dbReference type="PRINTS" id="PR00958">
    <property type="entry name" value="HOMSERKINASE"/>
</dbReference>
<dbReference type="NCBIfam" id="TIGR00191">
    <property type="entry name" value="thrB"/>
    <property type="match status" value="1"/>
</dbReference>
<evidence type="ECO:0000256" key="11">
    <source>
        <dbReference type="ARBA" id="ARBA00049375"/>
    </source>
</evidence>
<dbReference type="PIRSF" id="PIRSF000676">
    <property type="entry name" value="Homoser_kin"/>
    <property type="match status" value="1"/>
</dbReference>
<feature type="domain" description="GHMP kinase C-terminal" evidence="15">
    <location>
        <begin position="200"/>
        <end position="275"/>
    </location>
</feature>
<dbReference type="Pfam" id="PF00288">
    <property type="entry name" value="GHMP_kinases_N"/>
    <property type="match status" value="1"/>
</dbReference>
<keyword evidence="7 13" id="KW-0791">Threonine biosynthesis</keyword>
<dbReference type="InterPro" id="IPR006204">
    <property type="entry name" value="GHMP_kinase_N_dom"/>
</dbReference>
<proteinExistence type="inferred from homology"/>
<dbReference type="InterPro" id="IPR000870">
    <property type="entry name" value="Homoserine_kinase"/>
</dbReference>
<evidence type="ECO:0000256" key="7">
    <source>
        <dbReference type="ARBA" id="ARBA00022697"/>
    </source>
</evidence>
<dbReference type="UniPathway" id="UPA00050">
    <property type="reaction ID" value="UER00064"/>
</dbReference>
<evidence type="ECO:0000256" key="5">
    <source>
        <dbReference type="ARBA" id="ARBA00022605"/>
    </source>
</evidence>
<evidence type="ECO:0000256" key="12">
    <source>
        <dbReference type="ARBA" id="ARBA00049954"/>
    </source>
</evidence>
<evidence type="ECO:0000256" key="13">
    <source>
        <dbReference type="HAMAP-Rule" id="MF_00384"/>
    </source>
</evidence>
<dbReference type="GO" id="GO:0009088">
    <property type="term" value="P:threonine biosynthetic process"/>
    <property type="evidence" value="ECO:0007669"/>
    <property type="project" value="UniProtKB-UniRule"/>
</dbReference>
<dbReference type="InterPro" id="IPR020568">
    <property type="entry name" value="Ribosomal_Su5_D2-typ_SF"/>
</dbReference>
<accession>A0A3E0B1C9</accession>
<dbReference type="InterPro" id="IPR013750">
    <property type="entry name" value="GHMP_kinase_C_dom"/>
</dbReference>
<evidence type="ECO:0000256" key="9">
    <source>
        <dbReference type="ARBA" id="ARBA00022777"/>
    </source>
</evidence>
<evidence type="ECO:0000256" key="6">
    <source>
        <dbReference type="ARBA" id="ARBA00022679"/>
    </source>
</evidence>
<dbReference type="EMBL" id="QUMW01000009">
    <property type="protein sequence ID" value="REG25771.1"/>
    <property type="molecule type" value="Genomic_DNA"/>
</dbReference>
<dbReference type="PANTHER" id="PTHR20861">
    <property type="entry name" value="HOMOSERINE/4-DIPHOSPHOCYTIDYL-2-C-METHYL-D-ERYTHRITOL KINASE"/>
    <property type="match status" value="1"/>
</dbReference>
<evidence type="ECO:0000256" key="10">
    <source>
        <dbReference type="ARBA" id="ARBA00022840"/>
    </source>
</evidence>
<dbReference type="SUPFAM" id="SSF55060">
    <property type="entry name" value="GHMP Kinase, C-terminal domain"/>
    <property type="match status" value="1"/>
</dbReference>
<dbReference type="EC" id="2.7.1.39" evidence="3 13"/>
<dbReference type="PANTHER" id="PTHR20861:SF1">
    <property type="entry name" value="HOMOSERINE KINASE"/>
    <property type="match status" value="1"/>
</dbReference>
<gene>
    <name evidence="13" type="primary">thrB</name>
    <name evidence="16" type="ORF">DFR63_0815</name>
</gene>
<protein>
    <recommendedName>
        <fullName evidence="4 13">Homoserine kinase</fullName>
        <shortName evidence="13">HK</shortName>
        <shortName evidence="13">HSK</shortName>
        <ecNumber evidence="3 13">2.7.1.39</ecNumber>
    </recommendedName>
</protein>
<dbReference type="AlphaFoldDB" id="A0A3E0B1C9"/>
<comment type="catalytic activity">
    <reaction evidence="11 13">
        <text>L-homoserine + ATP = O-phospho-L-homoserine + ADP + H(+)</text>
        <dbReference type="Rhea" id="RHEA:13985"/>
        <dbReference type="ChEBI" id="CHEBI:15378"/>
        <dbReference type="ChEBI" id="CHEBI:30616"/>
        <dbReference type="ChEBI" id="CHEBI:57476"/>
        <dbReference type="ChEBI" id="CHEBI:57590"/>
        <dbReference type="ChEBI" id="CHEBI:456216"/>
        <dbReference type="EC" id="2.7.1.39"/>
    </reaction>
</comment>
<dbReference type="InterPro" id="IPR036554">
    <property type="entry name" value="GHMP_kinase_C_sf"/>
</dbReference>
<organism evidence="16 17">
    <name type="scientific">Jeotgalicoccus halotolerans</name>
    <dbReference type="NCBI Taxonomy" id="157227"/>
    <lineage>
        <taxon>Bacteria</taxon>
        <taxon>Bacillati</taxon>
        <taxon>Bacillota</taxon>
        <taxon>Bacilli</taxon>
        <taxon>Bacillales</taxon>
        <taxon>Staphylococcaceae</taxon>
        <taxon>Jeotgalicoccus</taxon>
    </lineage>
</organism>
<reference evidence="16 17" key="1">
    <citation type="submission" date="2018-08" db="EMBL/GenBank/DDBJ databases">
        <title>Genomic Encyclopedia of Type Strains, Phase IV (KMG-IV): sequencing the most valuable type-strain genomes for metagenomic binning, comparative biology and taxonomic classification.</title>
        <authorList>
            <person name="Goeker M."/>
        </authorList>
    </citation>
    <scope>NUCLEOTIDE SEQUENCE [LARGE SCALE GENOMIC DNA]</scope>
    <source>
        <strain evidence="16 17">DSM 17274</strain>
    </source>
</reference>
<keyword evidence="10 13" id="KW-0067">ATP-binding</keyword>
<keyword evidence="9 13" id="KW-0418">Kinase</keyword>
<name>A0A3E0B1C9_9STAP</name>
<comment type="pathway">
    <text evidence="1 13">Amino-acid biosynthesis; L-threonine biosynthesis; L-threonine from L-aspartate: step 4/5.</text>
</comment>
<keyword evidence="5 13" id="KW-0028">Amino-acid biosynthesis</keyword>
<comment type="subcellular location">
    <subcellularLocation>
        <location evidence="13">Cytoplasm</location>
    </subcellularLocation>
</comment>
<dbReference type="SUPFAM" id="SSF54211">
    <property type="entry name" value="Ribosomal protein S5 domain 2-like"/>
    <property type="match status" value="1"/>
</dbReference>
<dbReference type="PROSITE" id="PS00627">
    <property type="entry name" value="GHMP_KINASES_ATP"/>
    <property type="match status" value="1"/>
</dbReference>
<evidence type="ECO:0000256" key="2">
    <source>
        <dbReference type="ARBA" id="ARBA00007370"/>
    </source>
</evidence>
<evidence type="ECO:0000256" key="3">
    <source>
        <dbReference type="ARBA" id="ARBA00012078"/>
    </source>
</evidence>
<keyword evidence="17" id="KW-1185">Reference proteome</keyword>
<evidence type="ECO:0000256" key="4">
    <source>
        <dbReference type="ARBA" id="ARBA00017858"/>
    </source>
</evidence>
<dbReference type="Pfam" id="PF08544">
    <property type="entry name" value="GHMP_kinases_C"/>
    <property type="match status" value="1"/>
</dbReference>
<evidence type="ECO:0000256" key="8">
    <source>
        <dbReference type="ARBA" id="ARBA00022741"/>
    </source>
</evidence>
<dbReference type="Proteomes" id="UP000257076">
    <property type="component" value="Unassembled WGS sequence"/>
</dbReference>
<keyword evidence="8 13" id="KW-0547">Nucleotide-binding</keyword>
<comment type="function">
    <text evidence="12 13">Catalyzes the ATP-dependent phosphorylation of L-homoserine to L-homoserine phosphate.</text>
</comment>
<dbReference type="GO" id="GO:0005524">
    <property type="term" value="F:ATP binding"/>
    <property type="evidence" value="ECO:0007669"/>
    <property type="project" value="UniProtKB-UniRule"/>
</dbReference>
<evidence type="ECO:0000313" key="16">
    <source>
        <dbReference type="EMBL" id="REG25771.1"/>
    </source>
</evidence>